<keyword evidence="2" id="KW-1185">Reference proteome</keyword>
<evidence type="ECO:0000313" key="2">
    <source>
        <dbReference type="Proteomes" id="UP000299102"/>
    </source>
</evidence>
<protein>
    <submittedName>
        <fullName evidence="1">Uncharacterized protein</fullName>
    </submittedName>
</protein>
<name>A0A4C1U7S7_EUMVA</name>
<dbReference type="EMBL" id="BGZK01000134">
    <property type="protein sequence ID" value="GBP21896.1"/>
    <property type="molecule type" value="Genomic_DNA"/>
</dbReference>
<accession>A0A4C1U7S7</accession>
<reference evidence="1 2" key="1">
    <citation type="journal article" date="2019" name="Commun. Biol.">
        <title>The bagworm genome reveals a unique fibroin gene that provides high tensile strength.</title>
        <authorList>
            <person name="Kono N."/>
            <person name="Nakamura H."/>
            <person name="Ohtoshi R."/>
            <person name="Tomita M."/>
            <person name="Numata K."/>
            <person name="Arakawa K."/>
        </authorList>
    </citation>
    <scope>NUCLEOTIDE SEQUENCE [LARGE SCALE GENOMIC DNA]</scope>
</reference>
<gene>
    <name evidence="1" type="ORF">EVAR_7109_1</name>
</gene>
<organism evidence="1 2">
    <name type="scientific">Eumeta variegata</name>
    <name type="common">Bagworm moth</name>
    <name type="synonym">Eumeta japonica</name>
    <dbReference type="NCBI Taxonomy" id="151549"/>
    <lineage>
        <taxon>Eukaryota</taxon>
        <taxon>Metazoa</taxon>
        <taxon>Ecdysozoa</taxon>
        <taxon>Arthropoda</taxon>
        <taxon>Hexapoda</taxon>
        <taxon>Insecta</taxon>
        <taxon>Pterygota</taxon>
        <taxon>Neoptera</taxon>
        <taxon>Endopterygota</taxon>
        <taxon>Lepidoptera</taxon>
        <taxon>Glossata</taxon>
        <taxon>Ditrysia</taxon>
        <taxon>Tineoidea</taxon>
        <taxon>Psychidae</taxon>
        <taxon>Oiketicinae</taxon>
        <taxon>Eumeta</taxon>
    </lineage>
</organism>
<proteinExistence type="predicted"/>
<sequence>MAADVDNWGQGIPFPCIREADMSHLGTGRSAGAVVNPIGIHDLLHVLCRKDYDLEHITYMIYAVWAQRFISQCPAVGAGRKMAGGAASAHYRESARYLRTRMTETAA</sequence>
<evidence type="ECO:0000313" key="1">
    <source>
        <dbReference type="EMBL" id="GBP21896.1"/>
    </source>
</evidence>
<comment type="caution">
    <text evidence="1">The sequence shown here is derived from an EMBL/GenBank/DDBJ whole genome shotgun (WGS) entry which is preliminary data.</text>
</comment>
<dbReference type="AlphaFoldDB" id="A0A4C1U7S7"/>
<dbReference type="Proteomes" id="UP000299102">
    <property type="component" value="Unassembled WGS sequence"/>
</dbReference>